<proteinExistence type="predicted"/>
<dbReference type="Proteomes" id="UP000005938">
    <property type="component" value="Unassembled WGS sequence"/>
</dbReference>
<comment type="caution">
    <text evidence="2">The sequence shown here is derived from an EMBL/GenBank/DDBJ whole genome shotgun (WGS) entry which is preliminary data.</text>
</comment>
<reference evidence="2 3" key="1">
    <citation type="journal article" date="2012" name="J. Bacteriol.">
        <title>Genome Sequence of the Halotolerant Bacterium Imtechella halotolerans K1T.</title>
        <authorList>
            <person name="Kumar S."/>
            <person name="Vikram S."/>
            <person name="Subramanian S."/>
            <person name="Raghava G.P."/>
            <person name="Pinnaka A.K."/>
        </authorList>
    </citation>
    <scope>NUCLEOTIDE SEQUENCE [LARGE SCALE GENOMIC DNA]</scope>
    <source>
        <strain evidence="2 3">K1</strain>
    </source>
</reference>
<dbReference type="eggNOG" id="ENOG5032RM9">
    <property type="taxonomic scope" value="Bacteria"/>
</dbReference>
<name>I0WKM0_9FLAO</name>
<dbReference type="STRING" id="946077.W5A_02895"/>
<keyword evidence="1" id="KW-0175">Coiled coil</keyword>
<keyword evidence="2" id="KW-0808">Transferase</keyword>
<dbReference type="AlphaFoldDB" id="I0WKM0"/>
<feature type="coiled-coil region" evidence="1">
    <location>
        <begin position="43"/>
        <end position="77"/>
    </location>
</feature>
<gene>
    <name evidence="2" type="ORF">W5A_02895</name>
</gene>
<evidence type="ECO:0000256" key="1">
    <source>
        <dbReference type="SAM" id="Coils"/>
    </source>
</evidence>
<dbReference type="Pfam" id="PF19579">
    <property type="entry name" value="FtsL_2"/>
    <property type="match status" value="1"/>
</dbReference>
<dbReference type="PATRIC" id="fig|946077.3.peg.588"/>
<keyword evidence="3" id="KW-1185">Reference proteome</keyword>
<dbReference type="EMBL" id="AJJU01000002">
    <property type="protein sequence ID" value="EID76936.1"/>
    <property type="molecule type" value="Genomic_DNA"/>
</dbReference>
<dbReference type="GO" id="GO:0008168">
    <property type="term" value="F:methyltransferase activity"/>
    <property type="evidence" value="ECO:0007669"/>
    <property type="project" value="UniProtKB-KW"/>
</dbReference>
<dbReference type="RefSeq" id="WP_008237210.1">
    <property type="nucleotide sequence ID" value="NZ_AJJU01000002.1"/>
</dbReference>
<accession>I0WKM0</accession>
<dbReference type="GO" id="GO:0032259">
    <property type="term" value="P:methylation"/>
    <property type="evidence" value="ECO:0007669"/>
    <property type="project" value="UniProtKB-KW"/>
</dbReference>
<evidence type="ECO:0000313" key="2">
    <source>
        <dbReference type="EMBL" id="EID76936.1"/>
    </source>
</evidence>
<evidence type="ECO:0000313" key="3">
    <source>
        <dbReference type="Proteomes" id="UP000005938"/>
    </source>
</evidence>
<organism evidence="2 3">
    <name type="scientific">Imtechella halotolerans K1</name>
    <dbReference type="NCBI Taxonomy" id="946077"/>
    <lineage>
        <taxon>Bacteria</taxon>
        <taxon>Pseudomonadati</taxon>
        <taxon>Bacteroidota</taxon>
        <taxon>Flavobacteriia</taxon>
        <taxon>Flavobacteriales</taxon>
        <taxon>Flavobacteriaceae</taxon>
        <taxon>Imtechella</taxon>
    </lineage>
</organism>
<dbReference type="OrthoDB" id="1132266at2"/>
<protein>
    <submittedName>
        <fullName evidence="2">S-adenosyl-methyltransferase MraW</fullName>
    </submittedName>
</protein>
<sequence length="104" mass="11961">MKQNIVDILKGKFLISDDAVKNWRFILFASLLAVVMIASSHNADQKVHDIARLNEQVQELRSEFVDTRSRLQRLKLESTIVTKLKDYGLQPSAEPPRKIRVTTK</sequence>
<keyword evidence="2" id="KW-0489">Methyltransferase</keyword>
<dbReference type="InterPro" id="IPR045755">
    <property type="entry name" value="FtsL-like"/>
</dbReference>